<name>A0A8H7TPV7_BIOOC</name>
<evidence type="ECO:0000259" key="1">
    <source>
        <dbReference type="PROSITE" id="PS50011"/>
    </source>
</evidence>
<dbReference type="EMBL" id="JADCTT010000005">
    <property type="protein sequence ID" value="KAF9752424.1"/>
    <property type="molecule type" value="Genomic_DNA"/>
</dbReference>
<dbReference type="SUPFAM" id="SSF56112">
    <property type="entry name" value="Protein kinase-like (PK-like)"/>
    <property type="match status" value="1"/>
</dbReference>
<proteinExistence type="predicted"/>
<dbReference type="AlphaFoldDB" id="A0A8H7TPV7"/>
<comment type="caution">
    <text evidence="2">The sequence shown here is derived from an EMBL/GenBank/DDBJ whole genome shotgun (WGS) entry which is preliminary data.</text>
</comment>
<dbReference type="InterPro" id="IPR000719">
    <property type="entry name" value="Prot_kinase_dom"/>
</dbReference>
<dbReference type="Gene3D" id="1.10.510.10">
    <property type="entry name" value="Transferase(Phosphotransferase) domain 1"/>
    <property type="match status" value="1"/>
</dbReference>
<feature type="domain" description="Protein kinase" evidence="1">
    <location>
        <begin position="131"/>
        <end position="468"/>
    </location>
</feature>
<organism evidence="2 3">
    <name type="scientific">Bionectria ochroleuca</name>
    <name type="common">Gliocladium roseum</name>
    <dbReference type="NCBI Taxonomy" id="29856"/>
    <lineage>
        <taxon>Eukaryota</taxon>
        <taxon>Fungi</taxon>
        <taxon>Dikarya</taxon>
        <taxon>Ascomycota</taxon>
        <taxon>Pezizomycotina</taxon>
        <taxon>Sordariomycetes</taxon>
        <taxon>Hypocreomycetidae</taxon>
        <taxon>Hypocreales</taxon>
        <taxon>Bionectriaceae</taxon>
        <taxon>Clonostachys</taxon>
    </lineage>
</organism>
<dbReference type="Proteomes" id="UP000616885">
    <property type="component" value="Unassembled WGS sequence"/>
</dbReference>
<reference evidence="2" key="1">
    <citation type="submission" date="2020-10" db="EMBL/GenBank/DDBJ databases">
        <title>High-Quality Genome Resource of Clonostachys rosea strain S41 by Oxford Nanopore Long-Read Sequencing.</title>
        <authorList>
            <person name="Wang H."/>
        </authorList>
    </citation>
    <scope>NUCLEOTIDE SEQUENCE</scope>
    <source>
        <strain evidence="2">S41</strain>
    </source>
</reference>
<gene>
    <name evidence="2" type="ORF">IM811_014218</name>
</gene>
<sequence>MDVDLILREASSVSKYWRLEGFCTDTSRTILLTPLGPSACIALPPYHLLCVLNEQDPCYQDLVDVSDNPGSKLPESRIRFIAKTVVELLDAWAVSRNFRGTINKIAMGSRIHIDEIIPSTLSKIWISPNLELEKRYISLGRLRQLWVDLALDLPPTLDFENMAAISRLHDSTSMVQLANGEVAVFKGAVRIVARMYHELRELIRMPDHANVLSKPKYVVTRKISGKPEGVVCGFIVEYHSGGSLLNALASSTPQRPIPMGTKIKWIRQLISALQHIHGPVGSFYSDLRLDNIVLSQEGDVVLVDFEQYGSPQRWLHPSLWDKPAGHHVPPNQSWTKSPINPVSMPRGIFYSNPTLGYYKAFSDATDEQRQTFENYALAKVMWCIFEEELNQVSCVSINDENAHMLRDDGRELHETVFPKFLKTPPRMRYWIWACTRSSKEWGDAHCACTPREPEVCGRSGAMFQPTTLSGIGIRETSQYFEAGFSAQGGILRRRRKMMGCCSY</sequence>
<protein>
    <recommendedName>
        <fullName evidence="1">Protein kinase domain-containing protein</fullName>
    </recommendedName>
</protein>
<dbReference type="InterPro" id="IPR011009">
    <property type="entry name" value="Kinase-like_dom_sf"/>
</dbReference>
<dbReference type="GO" id="GO:0004672">
    <property type="term" value="F:protein kinase activity"/>
    <property type="evidence" value="ECO:0007669"/>
    <property type="project" value="InterPro"/>
</dbReference>
<dbReference type="PROSITE" id="PS50011">
    <property type="entry name" value="PROTEIN_KINASE_DOM"/>
    <property type="match status" value="1"/>
</dbReference>
<evidence type="ECO:0000313" key="2">
    <source>
        <dbReference type="EMBL" id="KAF9752424.1"/>
    </source>
</evidence>
<evidence type="ECO:0000313" key="3">
    <source>
        <dbReference type="Proteomes" id="UP000616885"/>
    </source>
</evidence>
<accession>A0A8H7TPV7</accession>
<dbReference type="GO" id="GO:0005524">
    <property type="term" value="F:ATP binding"/>
    <property type="evidence" value="ECO:0007669"/>
    <property type="project" value="InterPro"/>
</dbReference>